<evidence type="ECO:0000313" key="3">
    <source>
        <dbReference type="EMBL" id="NEK94520.1"/>
    </source>
</evidence>
<evidence type="ECO:0000259" key="2">
    <source>
        <dbReference type="Pfam" id="PF19843"/>
    </source>
</evidence>
<evidence type="ECO:0000256" key="1">
    <source>
        <dbReference type="SAM" id="MobiDB-lite"/>
    </source>
</evidence>
<comment type="caution">
    <text evidence="4">The sequence shown here is derived from an EMBL/GenBank/DDBJ whole genome shotgun (WGS) entry which is preliminary data.</text>
</comment>
<keyword evidence="5" id="KW-1185">Reference proteome</keyword>
<evidence type="ECO:0000313" key="4">
    <source>
        <dbReference type="EMBL" id="NEN51408.1"/>
    </source>
</evidence>
<feature type="domain" description="DUF6318" evidence="2">
    <location>
        <begin position="43"/>
        <end position="148"/>
    </location>
</feature>
<feature type="region of interest" description="Disordered" evidence="1">
    <location>
        <begin position="7"/>
        <end position="40"/>
    </location>
</feature>
<dbReference type="EMBL" id="JAAGWH010000024">
    <property type="protein sequence ID" value="NEK94520.1"/>
    <property type="molecule type" value="Genomic_DNA"/>
</dbReference>
<dbReference type="Proteomes" id="UP000471152">
    <property type="component" value="Unassembled WGS sequence"/>
</dbReference>
<reference evidence="3 5" key="1">
    <citation type="submission" date="2020-01" db="EMBL/GenBank/DDBJ databases">
        <title>the WGS Modestobacter muralis CPCC 204518.</title>
        <authorList>
            <person name="Jiang Z."/>
        </authorList>
    </citation>
    <scope>NUCLEOTIDE SEQUENCE [LARGE SCALE GENOMIC DNA]</scope>
    <source>
        <strain evidence="3 5">DSM 100205</strain>
    </source>
</reference>
<dbReference type="Pfam" id="PF19843">
    <property type="entry name" value="DUF6318"/>
    <property type="match status" value="1"/>
</dbReference>
<proteinExistence type="predicted"/>
<dbReference type="Proteomes" id="UP000468828">
    <property type="component" value="Unassembled WGS sequence"/>
</dbReference>
<accession>A0A6P0H6G8</accession>
<gene>
    <name evidence="4" type="ORF">G3R41_10750</name>
    <name evidence="3" type="ORF">GCU67_10095</name>
</gene>
<protein>
    <recommendedName>
        <fullName evidence="2">DUF6318 domain-containing protein</fullName>
    </recommendedName>
</protein>
<dbReference type="AlphaFoldDB" id="A0A6P0H6G8"/>
<name>A0A6P0H6G8_9ACTN</name>
<reference evidence="4 6" key="2">
    <citation type="submission" date="2020-02" db="EMBL/GenBank/DDBJ databases">
        <title>The WGS of Modestobacter muralis DSM 100205.</title>
        <authorList>
            <person name="Jiang Z."/>
        </authorList>
    </citation>
    <scope>NUCLEOTIDE SEQUENCE [LARGE SCALE GENOMIC DNA]</scope>
    <source>
        <strain evidence="4 6">DSM 100205</strain>
    </source>
</reference>
<dbReference type="InterPro" id="IPR046281">
    <property type="entry name" value="DUF6318"/>
</dbReference>
<organism evidence="4 6">
    <name type="scientific">Modestobacter muralis</name>
    <dbReference type="NCBI Taxonomy" id="1608614"/>
    <lineage>
        <taxon>Bacteria</taxon>
        <taxon>Bacillati</taxon>
        <taxon>Actinomycetota</taxon>
        <taxon>Actinomycetes</taxon>
        <taxon>Geodermatophilales</taxon>
        <taxon>Geodermatophilaceae</taxon>
        <taxon>Modestobacter</taxon>
    </lineage>
</organism>
<evidence type="ECO:0000313" key="5">
    <source>
        <dbReference type="Proteomes" id="UP000468828"/>
    </source>
</evidence>
<dbReference type="RefSeq" id="WP_163611098.1">
    <property type="nucleotide sequence ID" value="NZ_JAAGWB010000026.1"/>
</dbReference>
<feature type="compositionally biased region" description="Polar residues" evidence="1">
    <location>
        <begin position="7"/>
        <end position="33"/>
    </location>
</feature>
<dbReference type="EMBL" id="JAAGWB010000026">
    <property type="protein sequence ID" value="NEN51408.1"/>
    <property type="molecule type" value="Genomic_DNA"/>
</dbReference>
<evidence type="ECO:0000313" key="6">
    <source>
        <dbReference type="Proteomes" id="UP000471152"/>
    </source>
</evidence>
<sequence>MAIAVLTSCSSGETANETLPPVSSSAAPTSDTLQPLGPPDLPMPMEARQQSEAGAQAFLRYYMQLYSAAQASMNADYLDQFSQDCATCDRIIEEIRQDAATGYSYRGGQISVDYLDSSPVKGSVVEAVLSIRQSPLTVIDSTGQPIPSLIFDERTSSGSGALLGWDETTNSWVLNQWDVN</sequence>